<dbReference type="PANTHER" id="PTHR21567:SF9">
    <property type="entry name" value="CLIP-ASSOCIATING PROTEIN"/>
    <property type="match status" value="1"/>
</dbReference>
<dbReference type="GeneID" id="37200670"/>
<evidence type="ECO:0000256" key="7">
    <source>
        <dbReference type="ARBA" id="ARBA00022701"/>
    </source>
</evidence>
<evidence type="ECO:0000313" key="17">
    <source>
        <dbReference type="Proteomes" id="UP000248961"/>
    </source>
</evidence>
<keyword evidence="6" id="KW-0132">Cell division</keyword>
<feature type="region of interest" description="Disordered" evidence="14">
    <location>
        <begin position="651"/>
        <end position="772"/>
    </location>
</feature>
<keyword evidence="10" id="KW-0206">Cytoskeleton</keyword>
<dbReference type="GO" id="GO:1902903">
    <property type="term" value="P:regulation of supramolecular fiber organization"/>
    <property type="evidence" value="ECO:0007669"/>
    <property type="project" value="UniProtKB-ARBA"/>
</dbReference>
<sequence length="1429" mass="157105">MANNSFGAAVAIAALLTFLLHGKELESFLFRVVIEFFWIVAKAATSFVPILFSLSSLYRDELDTFLDLCLGIMEARALELVDTAKNNNVSLDVKQSALTAFKSEIKQRNVPEAAVPPTFEALRVFIASPNTIIVTPAFSMLSHLIKRLFIQQQPHLIAIHSRILHPLLLERLGDHKERVRAQAAQAFTELWPAANAEVEHHVLETALVGKNPKAKEMALIWLSNMSKNHGLRFRQYVANLVNCLEDADPAVRDTAKLTVVELFGAASGASARAKSDLMKQLSIRNVRKTIVNTIVTHLGLDTAETDHISRPLSRADGLTQRSTEGRRPASRADGLVQRPLEGPRPVSRAEGLSQRSAEGPRPASRADGLMQRSTEGLRPMSRAEGLIQRSTEVSMSTGDMATGGEVPAPRPTSRDGESVEPLMVSSSREIEDLVRGMLPHFEGRESEGNWAQREKNVLMLRRLVHGNAPVTYSNTLITALKTLLDGIFKVATSLRTTMSTNGCLLVQDIAVHCGSRIDSMVEIIMQNLIKLSAVSKKITAQNGKMTVETVIQHVSFTPRILQHIFSASQDKNAQLRLYSADWFKIVLDKQVNNKAAIEHGGGLDMLEKGIKKGLSDANPTVRVAMRGTFWIFFGMWPIKGNEILSDLDPKSRSQLEKDPNNPNFNSTKGNAPLRKGVASGPSSSKASKALHEAIAAKKRAHLAPKPSQQVRPQSAQSSVAEISMPESHTKQPVVRSVPTGAPISSLSSAPMRPASKARRPELSRPATAEPYSVRPIDHHLTMSDHRITVSDQQITVPATITAKARAKRLDIAKTRGKEPFMNGSHLDADVGGLSSGGSQVSIVPNEHDNPAEVQLESPPDTVVQMLTPSDVPAETGFSCSDEPADDQVKKLIPREPKLAPSRNEVHERQPDAVQPTSDATTSYADLQHPNLGGERRPSDDAQDLLENSERGRLGSSEHRGERRPSEYVEESVPLSYVQASDRDLESTGHGGERKLSDPGQESIAGELGQESIAGEPKPINDRGAGQHEHNVGARHSAPNTINNVDAANTVGFPSVVPVSHPDPQDSEFEGERAPNNEAQEPIPCHSQPSGSSKIEQSQAGGEKKTSFPEHFSSEPVKIFEDPIVTTSPIVNSPIVSTRNVTKNSVLEELSLNEPSHRDLVDGSEQRRRRKVENAERRRSISPRSKDPAKAREMLEKGVQKIRSKNMDILGYRKLQGLIEYHDSIFIDEDKYDEMLLVLLEELQSPPDEKRQRLGRPLDLKTQVLLTIRFMLAHNKHYVSPYYPIAIAALITARNYYDSSSHIINGLNETAEELLAHCEPEGVIDAVADLVSGEDPETGDRAITMGFSVMTDILKKKNGDGVRLPGRLLEKVGSLAGKSLTARQPDVRRQATQLCVQLHTMANNDDHFWQLVGWPRENSRNLLTYYIARK</sequence>
<dbReference type="GO" id="GO:0031110">
    <property type="term" value="P:regulation of microtubule polymerization or depolymerization"/>
    <property type="evidence" value="ECO:0007669"/>
    <property type="project" value="UniProtKB-ARBA"/>
</dbReference>
<dbReference type="SUPFAM" id="SSF48371">
    <property type="entry name" value="ARM repeat"/>
    <property type="match status" value="1"/>
</dbReference>
<comment type="similarity">
    <text evidence="3">Belongs to the CLASP family.</text>
</comment>
<dbReference type="GO" id="GO:0051301">
    <property type="term" value="P:cell division"/>
    <property type="evidence" value="ECO:0007669"/>
    <property type="project" value="UniProtKB-KW"/>
</dbReference>
<dbReference type="InterPro" id="IPR016024">
    <property type="entry name" value="ARM-type_fold"/>
</dbReference>
<evidence type="ECO:0000256" key="10">
    <source>
        <dbReference type="ARBA" id="ARBA00023212"/>
    </source>
</evidence>
<feature type="repeat" description="HEAT" evidence="13">
    <location>
        <begin position="164"/>
        <end position="198"/>
    </location>
</feature>
<comment type="function">
    <text evidence="12">Microtubule binding protein that promotes the stabilization of dynamic microtubules. Required for mitotic spindle formation.</text>
</comment>
<feature type="compositionally biased region" description="Polar residues" evidence="14">
    <location>
        <begin position="706"/>
        <end position="720"/>
    </location>
</feature>
<reference evidence="16 17" key="1">
    <citation type="submission" date="2018-02" db="EMBL/GenBank/DDBJ databases">
        <title>The genomes of Aspergillus section Nigri reveals drivers in fungal speciation.</title>
        <authorList>
            <consortium name="DOE Joint Genome Institute"/>
            <person name="Vesth T.C."/>
            <person name="Nybo J."/>
            <person name="Theobald S."/>
            <person name="Brandl J."/>
            <person name="Frisvad J.C."/>
            <person name="Nielsen K.F."/>
            <person name="Lyhne E.K."/>
            <person name="Kogle M.E."/>
            <person name="Kuo A."/>
            <person name="Riley R."/>
            <person name="Clum A."/>
            <person name="Nolan M."/>
            <person name="Lipzen A."/>
            <person name="Salamov A."/>
            <person name="Henrissat B."/>
            <person name="Wiebenga A."/>
            <person name="De vries R.P."/>
            <person name="Grigoriev I.V."/>
            <person name="Mortensen U.H."/>
            <person name="Andersen M.R."/>
            <person name="Baker S.E."/>
        </authorList>
    </citation>
    <scope>NUCLEOTIDE SEQUENCE [LARGE SCALE GENOMIC DNA]</scope>
    <source>
        <strain evidence="16 17">CBS 101889</strain>
    </source>
</reference>
<evidence type="ECO:0000256" key="5">
    <source>
        <dbReference type="ARBA" id="ARBA00022490"/>
    </source>
</evidence>
<keyword evidence="7" id="KW-0493">Microtubule</keyword>
<evidence type="ECO:0000256" key="1">
    <source>
        <dbReference type="ARBA" id="ARBA00004123"/>
    </source>
</evidence>
<organism evidence="16 17">
    <name type="scientific">Aspergillus homomorphus (strain CBS 101889)</name>
    <dbReference type="NCBI Taxonomy" id="1450537"/>
    <lineage>
        <taxon>Eukaryota</taxon>
        <taxon>Fungi</taxon>
        <taxon>Dikarya</taxon>
        <taxon>Ascomycota</taxon>
        <taxon>Pezizomycotina</taxon>
        <taxon>Eurotiomycetes</taxon>
        <taxon>Eurotiomycetidae</taxon>
        <taxon>Eurotiales</taxon>
        <taxon>Aspergillaceae</taxon>
        <taxon>Aspergillus</taxon>
        <taxon>Aspergillus subgen. Circumdati</taxon>
    </lineage>
</organism>
<feature type="domain" description="TOG" evidence="15">
    <location>
        <begin position="67"/>
        <end position="304"/>
    </location>
</feature>
<dbReference type="STRING" id="1450537.A0A395HU98"/>
<dbReference type="InterPro" id="IPR011989">
    <property type="entry name" value="ARM-like"/>
</dbReference>
<feature type="compositionally biased region" description="Basic and acidic residues" evidence="14">
    <location>
        <begin position="1018"/>
        <end position="1031"/>
    </location>
</feature>
<dbReference type="VEuPathDB" id="FungiDB:BO97DRAFT_415306"/>
<dbReference type="Gene3D" id="1.25.10.10">
    <property type="entry name" value="Leucine-rich Repeat Variant"/>
    <property type="match status" value="2"/>
</dbReference>
<feature type="compositionally biased region" description="Polar residues" evidence="14">
    <location>
        <begin position="1086"/>
        <end position="1099"/>
    </location>
</feature>
<keyword evidence="9" id="KW-0131">Cell cycle</keyword>
<feature type="compositionally biased region" description="Basic and acidic residues" evidence="14">
    <location>
        <begin position="980"/>
        <end position="996"/>
    </location>
</feature>
<evidence type="ECO:0000256" key="14">
    <source>
        <dbReference type="SAM" id="MobiDB-lite"/>
    </source>
</evidence>
<dbReference type="GO" id="GO:0090307">
    <property type="term" value="P:mitotic spindle assembly"/>
    <property type="evidence" value="ECO:0007669"/>
    <property type="project" value="TreeGrafter"/>
</dbReference>
<keyword evidence="11" id="KW-0539">Nucleus</keyword>
<dbReference type="GO" id="GO:0005815">
    <property type="term" value="C:microtubule organizing center"/>
    <property type="evidence" value="ECO:0007669"/>
    <property type="project" value="TreeGrafter"/>
</dbReference>
<dbReference type="SMART" id="SM01349">
    <property type="entry name" value="TOG"/>
    <property type="match status" value="2"/>
</dbReference>
<evidence type="ECO:0000256" key="4">
    <source>
        <dbReference type="ARBA" id="ARBA00011375"/>
    </source>
</evidence>
<dbReference type="InterPro" id="IPR024395">
    <property type="entry name" value="CLASP_N_dom"/>
</dbReference>
<feature type="compositionally biased region" description="Polar residues" evidence="14">
    <location>
        <begin position="914"/>
        <end position="924"/>
    </location>
</feature>
<dbReference type="InterPro" id="IPR021133">
    <property type="entry name" value="HEAT_type_2"/>
</dbReference>
<feature type="compositionally biased region" description="Basic and acidic residues" evidence="14">
    <location>
        <begin position="947"/>
        <end position="966"/>
    </location>
</feature>
<dbReference type="Pfam" id="PF12348">
    <property type="entry name" value="CLASP_N"/>
    <property type="match status" value="2"/>
</dbReference>
<feature type="compositionally biased region" description="Polar residues" evidence="14">
    <location>
        <begin position="1037"/>
        <end position="1046"/>
    </location>
</feature>
<proteinExistence type="inferred from homology"/>
<dbReference type="PANTHER" id="PTHR21567">
    <property type="entry name" value="CLASP"/>
    <property type="match status" value="1"/>
</dbReference>
<gene>
    <name evidence="16" type="ORF">BO97DRAFT_415306</name>
</gene>
<evidence type="ECO:0000256" key="13">
    <source>
        <dbReference type="PROSITE-ProRule" id="PRU00103"/>
    </source>
</evidence>
<keyword evidence="9" id="KW-0498">Mitosis</keyword>
<name>A0A395HU98_ASPHC</name>
<dbReference type="RefSeq" id="XP_025550270.1">
    <property type="nucleotide sequence ID" value="XM_025696381.1"/>
</dbReference>
<dbReference type="InterPro" id="IPR034085">
    <property type="entry name" value="TOG"/>
</dbReference>
<comment type="subunit">
    <text evidence="4">Interacts with microtubules.</text>
</comment>
<feature type="compositionally biased region" description="Polar residues" evidence="14">
    <location>
        <begin position="388"/>
        <end position="399"/>
    </location>
</feature>
<feature type="compositionally biased region" description="Basic and acidic residues" evidence="14">
    <location>
        <begin position="894"/>
        <end position="910"/>
    </location>
</feature>
<evidence type="ECO:0000256" key="8">
    <source>
        <dbReference type="ARBA" id="ARBA00022737"/>
    </source>
</evidence>
<dbReference type="GO" id="GO:0008017">
    <property type="term" value="F:microtubule binding"/>
    <property type="evidence" value="ECO:0007669"/>
    <property type="project" value="TreeGrafter"/>
</dbReference>
<feature type="region of interest" description="Disordered" evidence="14">
    <location>
        <begin position="894"/>
        <end position="1113"/>
    </location>
</feature>
<dbReference type="GO" id="GO:1990023">
    <property type="term" value="C:mitotic spindle midzone"/>
    <property type="evidence" value="ECO:0007669"/>
    <property type="project" value="TreeGrafter"/>
</dbReference>
<accession>A0A395HU98</accession>
<evidence type="ECO:0000313" key="16">
    <source>
        <dbReference type="EMBL" id="RAL11116.1"/>
    </source>
</evidence>
<keyword evidence="5" id="KW-0963">Cytoplasm</keyword>
<dbReference type="GO" id="GO:0005876">
    <property type="term" value="C:spindle microtubule"/>
    <property type="evidence" value="ECO:0007669"/>
    <property type="project" value="TreeGrafter"/>
</dbReference>
<feature type="region of interest" description="Disordered" evidence="14">
    <location>
        <begin position="1156"/>
        <end position="1190"/>
    </location>
</feature>
<evidence type="ECO:0000256" key="3">
    <source>
        <dbReference type="ARBA" id="ARBA00009549"/>
    </source>
</evidence>
<evidence type="ECO:0000256" key="2">
    <source>
        <dbReference type="ARBA" id="ARBA00004186"/>
    </source>
</evidence>
<evidence type="ECO:0000256" key="11">
    <source>
        <dbReference type="ARBA" id="ARBA00023242"/>
    </source>
</evidence>
<comment type="subcellular location">
    <subcellularLocation>
        <location evidence="2">Cytoplasm</location>
        <location evidence="2">Cytoskeleton</location>
        <location evidence="2">Spindle</location>
    </subcellularLocation>
    <subcellularLocation>
        <location evidence="1">Nucleus</location>
    </subcellularLocation>
</comment>
<dbReference type="GO" id="GO:0005881">
    <property type="term" value="C:cytoplasmic microtubule"/>
    <property type="evidence" value="ECO:0007669"/>
    <property type="project" value="TreeGrafter"/>
</dbReference>
<evidence type="ECO:0000259" key="15">
    <source>
        <dbReference type="SMART" id="SM01349"/>
    </source>
</evidence>
<dbReference type="PROSITE" id="PS50077">
    <property type="entry name" value="HEAT_REPEAT"/>
    <property type="match status" value="1"/>
</dbReference>
<keyword evidence="17" id="KW-1185">Reference proteome</keyword>
<protein>
    <submittedName>
        <fullName evidence="16">ARM repeat-containing protein</fullName>
    </submittedName>
</protein>
<feature type="region of interest" description="Disordered" evidence="14">
    <location>
        <begin position="311"/>
        <end position="420"/>
    </location>
</feature>
<dbReference type="GO" id="GO:0060172">
    <property type="term" value="P:astral microtubule depolymerization"/>
    <property type="evidence" value="ECO:0007669"/>
    <property type="project" value="TreeGrafter"/>
</dbReference>
<dbReference type="EMBL" id="KZ824290">
    <property type="protein sequence ID" value="RAL11116.1"/>
    <property type="molecule type" value="Genomic_DNA"/>
</dbReference>
<keyword evidence="8" id="KW-0677">Repeat</keyword>
<feature type="domain" description="TOG" evidence="15">
    <location>
        <begin position="423"/>
        <end position="673"/>
    </location>
</feature>
<feature type="compositionally biased region" description="Polar residues" evidence="14">
    <location>
        <begin position="660"/>
        <end position="669"/>
    </location>
</feature>
<evidence type="ECO:0000256" key="6">
    <source>
        <dbReference type="ARBA" id="ARBA00022618"/>
    </source>
</evidence>
<evidence type="ECO:0000256" key="9">
    <source>
        <dbReference type="ARBA" id="ARBA00022776"/>
    </source>
</evidence>
<dbReference type="GO" id="GO:0005634">
    <property type="term" value="C:nucleus"/>
    <property type="evidence" value="ECO:0007669"/>
    <property type="project" value="UniProtKB-SubCell"/>
</dbReference>
<evidence type="ECO:0000256" key="12">
    <source>
        <dbReference type="ARBA" id="ARBA00024889"/>
    </source>
</evidence>
<dbReference type="OrthoDB" id="46159at2759"/>
<feature type="compositionally biased region" description="Low complexity" evidence="14">
    <location>
        <begin position="675"/>
        <end position="687"/>
    </location>
</feature>
<dbReference type="Proteomes" id="UP000248961">
    <property type="component" value="Unassembled WGS sequence"/>
</dbReference>